<reference evidence="1" key="1">
    <citation type="submission" date="2021-01" db="EMBL/GenBank/DDBJ databases">
        <title>Whole genome shotgun sequence of Dactylosporangium siamense NBRC 106093.</title>
        <authorList>
            <person name="Komaki H."/>
            <person name="Tamura T."/>
        </authorList>
    </citation>
    <scope>NUCLEOTIDE SEQUENCE</scope>
    <source>
        <strain evidence="1">NBRC 106093</strain>
    </source>
</reference>
<name>A0A919UCP0_9ACTN</name>
<protein>
    <submittedName>
        <fullName evidence="1">Uncharacterized protein</fullName>
    </submittedName>
</protein>
<dbReference type="AlphaFoldDB" id="A0A919UCP0"/>
<evidence type="ECO:0000313" key="2">
    <source>
        <dbReference type="Proteomes" id="UP000660611"/>
    </source>
</evidence>
<proteinExistence type="predicted"/>
<accession>A0A919UCP0</accession>
<gene>
    <name evidence="1" type="ORF">Dsi01nite_086900</name>
</gene>
<evidence type="ECO:0000313" key="1">
    <source>
        <dbReference type="EMBL" id="GIG50649.1"/>
    </source>
</evidence>
<dbReference type="Proteomes" id="UP000660611">
    <property type="component" value="Unassembled WGS sequence"/>
</dbReference>
<keyword evidence="2" id="KW-1185">Reference proteome</keyword>
<sequence>MELDAYLRSYRAGGYDVDRVERSVCGTCGGTEFRLWVDDEVGYAARRCEACEDEFDLLDSADTTDEQDGDEAGCPCGGETFEIAVGYALRDDGDVRWVSVGMRCLTDGHCGVYTDWKIDYSPSGHLFDLA</sequence>
<dbReference type="RefSeq" id="WP_203852293.1">
    <property type="nucleotide sequence ID" value="NZ_BAAAVW010000010.1"/>
</dbReference>
<organism evidence="1 2">
    <name type="scientific">Dactylosporangium siamense</name>
    <dbReference type="NCBI Taxonomy" id="685454"/>
    <lineage>
        <taxon>Bacteria</taxon>
        <taxon>Bacillati</taxon>
        <taxon>Actinomycetota</taxon>
        <taxon>Actinomycetes</taxon>
        <taxon>Micromonosporales</taxon>
        <taxon>Micromonosporaceae</taxon>
        <taxon>Dactylosporangium</taxon>
    </lineage>
</organism>
<comment type="caution">
    <text evidence="1">The sequence shown here is derived from an EMBL/GenBank/DDBJ whole genome shotgun (WGS) entry which is preliminary data.</text>
</comment>
<dbReference type="EMBL" id="BONQ01000137">
    <property type="protein sequence ID" value="GIG50649.1"/>
    <property type="molecule type" value="Genomic_DNA"/>
</dbReference>